<feature type="region of interest" description="Disordered" evidence="1">
    <location>
        <begin position="862"/>
        <end position="899"/>
    </location>
</feature>
<keyword evidence="2" id="KW-0812">Transmembrane</keyword>
<dbReference type="AlphaFoldDB" id="A0A1C2IPR5"/>
<dbReference type="Proteomes" id="UP000095008">
    <property type="component" value="Unassembled WGS sequence"/>
</dbReference>
<evidence type="ECO:0000313" key="4">
    <source>
        <dbReference type="EMBL" id="OCX69899.1"/>
    </source>
</evidence>
<protein>
    <recommendedName>
        <fullName evidence="3">TraG N-terminal Proteobacteria domain-containing protein</fullName>
    </recommendedName>
</protein>
<name>A0A1C2IPR5_ACITH</name>
<feature type="compositionally biased region" description="Basic and acidic residues" evidence="1">
    <location>
        <begin position="1093"/>
        <end position="1105"/>
    </location>
</feature>
<dbReference type="OrthoDB" id="6717612at2"/>
<evidence type="ECO:0000256" key="2">
    <source>
        <dbReference type="SAM" id="Phobius"/>
    </source>
</evidence>
<feature type="region of interest" description="Disordered" evidence="1">
    <location>
        <begin position="1040"/>
        <end position="1123"/>
    </location>
</feature>
<dbReference type="RefSeq" id="WP_065975385.1">
    <property type="nucleotide sequence ID" value="NZ_LWRY01000187.1"/>
</dbReference>
<accession>A0A1C2IPR5</accession>
<dbReference type="Pfam" id="PF07916">
    <property type="entry name" value="TraG_N"/>
    <property type="match status" value="1"/>
</dbReference>
<reference evidence="4" key="1">
    <citation type="journal article" date="2016" name="Int. J. Mol. Sci.">
        <title>Comparative genomics of the extreme acidophile Acidithiobacillus thiooxidans reveals intraspecific divergence and niche adaptation.</title>
        <authorList>
            <person name="Zhang X."/>
            <person name="Feng X."/>
            <person name="Tao J."/>
            <person name="Ma L."/>
            <person name="Xiao Y."/>
            <person name="Liang Y."/>
            <person name="Liu X."/>
            <person name="Yin H."/>
        </authorList>
    </citation>
    <scope>NUCLEOTIDE SEQUENCE [LARGE SCALE GENOMIC DNA]</scope>
    <source>
        <strain evidence="4">DXS-W</strain>
    </source>
</reference>
<feature type="transmembrane region" description="Helical" evidence="2">
    <location>
        <begin position="72"/>
        <end position="89"/>
    </location>
</feature>
<organism evidence="4 5">
    <name type="scientific">Acidithiobacillus thiooxidans</name>
    <name type="common">Thiobacillus thiooxidans</name>
    <dbReference type="NCBI Taxonomy" id="930"/>
    <lineage>
        <taxon>Bacteria</taxon>
        <taxon>Pseudomonadati</taxon>
        <taxon>Pseudomonadota</taxon>
        <taxon>Acidithiobacillia</taxon>
        <taxon>Acidithiobacillales</taxon>
        <taxon>Acidithiobacillaceae</taxon>
        <taxon>Acidithiobacillus</taxon>
    </lineage>
</organism>
<feature type="transmembrane region" description="Helical" evidence="2">
    <location>
        <begin position="101"/>
        <end position="122"/>
    </location>
</feature>
<evidence type="ECO:0000259" key="3">
    <source>
        <dbReference type="Pfam" id="PF07916"/>
    </source>
</evidence>
<feature type="compositionally biased region" description="Acidic residues" evidence="1">
    <location>
        <begin position="1113"/>
        <end position="1123"/>
    </location>
</feature>
<feature type="compositionally biased region" description="Low complexity" evidence="1">
    <location>
        <begin position="884"/>
        <end position="894"/>
    </location>
</feature>
<keyword evidence="2" id="KW-0472">Membrane</keyword>
<keyword evidence="2" id="KW-1133">Transmembrane helix</keyword>
<evidence type="ECO:0000256" key="1">
    <source>
        <dbReference type="SAM" id="MobiDB-lite"/>
    </source>
</evidence>
<feature type="domain" description="TraG N-terminal Proteobacteria" evidence="3">
    <location>
        <begin position="4"/>
        <end position="500"/>
    </location>
</feature>
<comment type="caution">
    <text evidence="4">The sequence shown here is derived from an EMBL/GenBank/DDBJ whole genome shotgun (WGS) entry which is preliminary data.</text>
</comment>
<dbReference type="EMBL" id="LWRY01000187">
    <property type="protein sequence ID" value="OCX69899.1"/>
    <property type="molecule type" value="Genomic_DNA"/>
</dbReference>
<proteinExistence type="predicted"/>
<sequence>MTPTIYVVGNIKSFFSALTAIQMLFNPGNNTLWASGTGAFGGGPLIALGLVITLVILFISTILKQRFEMHQVLMLIIVYGIMFGVKTEVNVENMYSGDSSVVQGVPVGIAYPASIFSTVAFVTSEQIGEAFQQANNTDTSLFTGTNGNGGVYGFDGPLAITYKMRGIYSLFSMQDAPLSNSVSSFVASCVEPTNDVAEGDIGKSGNLACSFFGVGCGTGEAPLPLANAQATLYVNSSGDTTNPTLVNCSTAAATLGDAWTAFQQSTTDYGTPNLANLLSEKTIGASHDNETPAEASTLIGTMLQGTANTGYNYMNNMILNCSFQAGEHEGLSVYDPNMPSSLESYCVSKASAFGRQVAMNAGTASLFGMNMLPLMAILQFLFFAVAPIIVGVAMMQGMAGLSNLAKYLMFGAWTESWMPIAALINDYSQQIIGDTFTKLRDNMSSGLHITSPAYLGSILDHAQRDLSMANLMMGLTPLLTFAVLVGSYYGFSQIGTAIRSDGIVDKNMSLSTPTDGTSALTNGGTERTMVSTGNGNLVGTGLGLSTLSYNLGQAVQHGKSAANNSAIQLADTASTSASKVGEQTASYLQNAQTAVASGTTLSNGATDTLSKMTAAQQTLKSMTGLSEANATTFAARLSGELGGNLNAQGISEGMVAKALSGFDIGGKAAAEEAARITGEMKTSAGLEAAKTLTNSNNLSQLSGIQSSLTNSSSAGTTANLGVAAKKAWQEGATAAAAATAAESWQEASSKIASQGGNQVFNAENLASALENTAAQKRLSAHSFANDIASRNGLQGNFDAGVAAANKQGIIGSEAAAYGLLYAANRAQGSAGADAIIEASGISPFTGQTGNAAQRQIQSNYAGTNASQNASDVQKAQEESASVNAATGGAPTTGTVNAEYDAGKGQADSAIGSNNGTGNYNSGAGANWAAQYKAKNPDAFNAPTSVGSGSHQVTVGKNGQLGGDTAGTVDYQNDNVLMNGKTPLGKIPISAESMAANPENTALAIGGTTLAAGALKGAAAIYGAKKASEIADNKALQKAIDNGETGSGDGFDVNGNPLPKEVTGSGKPATDSMTPSDTWSRMSPKPKAPNSEDGWSKEAKELKDFGEPGGEGADPSDPDIDVPF</sequence>
<evidence type="ECO:0000313" key="5">
    <source>
        <dbReference type="Proteomes" id="UP000095008"/>
    </source>
</evidence>
<feature type="transmembrane region" description="Helical" evidence="2">
    <location>
        <begin position="374"/>
        <end position="395"/>
    </location>
</feature>
<dbReference type="InterPro" id="IPR012931">
    <property type="entry name" value="TraG_N_Proteobacteria"/>
</dbReference>
<gene>
    <name evidence="4" type="ORF">A6M23_14760</name>
</gene>
<feature type="transmembrane region" description="Helical" evidence="2">
    <location>
        <begin position="7"/>
        <end position="25"/>
    </location>
</feature>
<keyword evidence="5" id="KW-1185">Reference proteome</keyword>
<feature type="transmembrane region" description="Helical" evidence="2">
    <location>
        <begin position="45"/>
        <end position="63"/>
    </location>
</feature>
<feature type="compositionally biased region" description="Polar residues" evidence="1">
    <location>
        <begin position="862"/>
        <end position="883"/>
    </location>
</feature>
<feature type="compositionally biased region" description="Polar residues" evidence="1">
    <location>
        <begin position="1070"/>
        <end position="1080"/>
    </location>
</feature>